<feature type="signal peptide" evidence="4">
    <location>
        <begin position="1"/>
        <end position="15"/>
    </location>
</feature>
<dbReference type="SUPFAM" id="SSF50249">
    <property type="entry name" value="Nucleic acid-binding proteins"/>
    <property type="match status" value="1"/>
</dbReference>
<gene>
    <name evidence="6" type="ORF">BGHDH14_bgh04143</name>
</gene>
<name>N1JBC1_BLUG1</name>
<evidence type="ECO:0000313" key="7">
    <source>
        <dbReference type="Proteomes" id="UP000015441"/>
    </source>
</evidence>
<reference evidence="6 7" key="1">
    <citation type="journal article" date="2010" name="Science">
        <title>Genome expansion and gene loss in powdery mildew fungi reveal tradeoffs in extreme parasitism.</title>
        <authorList>
            <person name="Spanu P.D."/>
            <person name="Abbott J.C."/>
            <person name="Amselem J."/>
            <person name="Burgis T.A."/>
            <person name="Soanes D.M."/>
            <person name="Stueber K."/>
            <person name="Ver Loren van Themaat E."/>
            <person name="Brown J.K.M."/>
            <person name="Butcher S.A."/>
            <person name="Gurr S.J."/>
            <person name="Lebrun M.-H."/>
            <person name="Ridout C.J."/>
            <person name="Schulze-Lefert P."/>
            <person name="Talbot N.J."/>
            <person name="Ahmadinejad N."/>
            <person name="Ametz C."/>
            <person name="Barton G.R."/>
            <person name="Benjdia M."/>
            <person name="Bidzinski P."/>
            <person name="Bindschedler L.V."/>
            <person name="Both M."/>
            <person name="Brewer M.T."/>
            <person name="Cadle-Davidson L."/>
            <person name="Cadle-Davidson M.M."/>
            <person name="Collemare J."/>
            <person name="Cramer R."/>
            <person name="Frenkel O."/>
            <person name="Godfrey D."/>
            <person name="Harriman J."/>
            <person name="Hoede C."/>
            <person name="King B.C."/>
            <person name="Klages S."/>
            <person name="Kleemann J."/>
            <person name="Knoll D."/>
            <person name="Koti P.S."/>
            <person name="Kreplak J."/>
            <person name="Lopez-Ruiz F.J."/>
            <person name="Lu X."/>
            <person name="Maekawa T."/>
            <person name="Mahanil S."/>
            <person name="Micali C."/>
            <person name="Milgroom M.G."/>
            <person name="Montana G."/>
            <person name="Noir S."/>
            <person name="O'Connell R.J."/>
            <person name="Oberhaensli S."/>
            <person name="Parlange F."/>
            <person name="Pedersen C."/>
            <person name="Quesneville H."/>
            <person name="Reinhardt R."/>
            <person name="Rott M."/>
            <person name="Sacristan S."/>
            <person name="Schmidt S.M."/>
            <person name="Schoen M."/>
            <person name="Skamnioti P."/>
            <person name="Sommer H."/>
            <person name="Stephens A."/>
            <person name="Takahara H."/>
            <person name="Thordal-Christensen H."/>
            <person name="Vigouroux M."/>
            <person name="Wessling R."/>
            <person name="Wicker T."/>
            <person name="Panstruga R."/>
        </authorList>
    </citation>
    <scope>NUCLEOTIDE SEQUENCE [LARGE SCALE GENOMIC DNA]</scope>
    <source>
        <strain evidence="6">DH14</strain>
    </source>
</reference>
<protein>
    <recommendedName>
        <fullName evidence="5">CST complex subunit Stn1 N-terminal domain-containing protein</fullName>
    </recommendedName>
</protein>
<feature type="chain" id="PRO_5012519866" description="CST complex subunit Stn1 N-terminal domain-containing protein" evidence="4">
    <location>
        <begin position="16"/>
        <end position="235"/>
    </location>
</feature>
<evidence type="ECO:0000256" key="1">
    <source>
        <dbReference type="ARBA" id="ARBA00004574"/>
    </source>
</evidence>
<evidence type="ECO:0000259" key="5">
    <source>
        <dbReference type="Pfam" id="PF10451"/>
    </source>
</evidence>
<dbReference type="EMBL" id="CAUH01003098">
    <property type="protein sequence ID" value="CCU76864.1"/>
    <property type="molecule type" value="Genomic_DNA"/>
</dbReference>
<evidence type="ECO:0000313" key="6">
    <source>
        <dbReference type="EMBL" id="CCU76864.1"/>
    </source>
</evidence>
<accession>N1JBC1</accession>
<keyword evidence="3" id="KW-0779">Telomere</keyword>
<dbReference type="HOGENOM" id="CLU_1180047_0_0_1"/>
<keyword evidence="4" id="KW-0732">Signal</keyword>
<keyword evidence="2" id="KW-0158">Chromosome</keyword>
<dbReference type="AlphaFoldDB" id="N1JBC1"/>
<comment type="caution">
    <text evidence="6">The sequence shown here is derived from an EMBL/GenBank/DDBJ whole genome shotgun (WGS) entry which is preliminary data.</text>
</comment>
<organism evidence="6 7">
    <name type="scientific">Blumeria graminis f. sp. hordei (strain DH14)</name>
    <name type="common">Barley powdery mildew</name>
    <name type="synonym">Oidium monilioides f. sp. hordei</name>
    <dbReference type="NCBI Taxonomy" id="546991"/>
    <lineage>
        <taxon>Eukaryota</taxon>
        <taxon>Fungi</taxon>
        <taxon>Dikarya</taxon>
        <taxon>Ascomycota</taxon>
        <taxon>Pezizomycotina</taxon>
        <taxon>Leotiomycetes</taxon>
        <taxon>Erysiphales</taxon>
        <taxon>Erysiphaceae</taxon>
        <taxon>Blumeria</taxon>
        <taxon>Blumeria hordei</taxon>
    </lineage>
</organism>
<feature type="domain" description="CST complex subunit Stn1 N-terminal" evidence="5">
    <location>
        <begin position="18"/>
        <end position="68"/>
    </location>
</feature>
<comment type="subcellular location">
    <subcellularLocation>
        <location evidence="1">Chromosome</location>
        <location evidence="1">Telomere</location>
    </subcellularLocation>
</comment>
<keyword evidence="7" id="KW-1185">Reference proteome</keyword>
<dbReference type="InParanoid" id="N1JBC1"/>
<dbReference type="InterPro" id="IPR018856">
    <property type="entry name" value="Stn1_N"/>
</dbReference>
<dbReference type="GO" id="GO:0000781">
    <property type="term" value="C:chromosome, telomeric region"/>
    <property type="evidence" value="ECO:0007669"/>
    <property type="project" value="UniProtKB-SubCell"/>
</dbReference>
<dbReference type="Pfam" id="PF10451">
    <property type="entry name" value="Stn1"/>
    <property type="match status" value="1"/>
</dbReference>
<evidence type="ECO:0000256" key="2">
    <source>
        <dbReference type="ARBA" id="ARBA00022454"/>
    </source>
</evidence>
<dbReference type="Gene3D" id="2.40.50.140">
    <property type="entry name" value="Nucleic acid-binding proteins"/>
    <property type="match status" value="1"/>
</dbReference>
<evidence type="ECO:0000256" key="3">
    <source>
        <dbReference type="ARBA" id="ARBA00022895"/>
    </source>
</evidence>
<dbReference type="InterPro" id="IPR012340">
    <property type="entry name" value="NA-bd_OB-fold"/>
</dbReference>
<proteinExistence type="predicted"/>
<dbReference type="eggNOG" id="ENOG502RY83">
    <property type="taxonomic scope" value="Eukaryota"/>
</dbReference>
<dbReference type="OrthoDB" id="77828at2759"/>
<sequence length="235" mass="26687">MYMLWMMWACSATAGHRLLHWGNHPVKWARLTGIIVAVAERGNGTRAVRVYTLDDSSGACIDCPASTSHGNPGAKSKDIGSGGDKAMPSVLTPSVPWDLIVVGSVVKIKGRIGVWWEQRQVEVVKIEILGCTDMEVRCWNEVREFRQNILSQPWHLSHEEKRLCRKLMERQEHRARKAQRRGVERPAANNFLPMARMGRGDVAERGRMEVLEDRQTSSLWGVLHRPAERETCQIR</sequence>
<dbReference type="CDD" id="cd03524">
    <property type="entry name" value="RPA2_OBF_family"/>
    <property type="match status" value="1"/>
</dbReference>
<evidence type="ECO:0000256" key="4">
    <source>
        <dbReference type="SAM" id="SignalP"/>
    </source>
</evidence>
<dbReference type="Proteomes" id="UP000015441">
    <property type="component" value="Unassembled WGS sequence"/>
</dbReference>